<organism evidence="3 4">
    <name type="scientific">Persicimonas caeni</name>
    <dbReference type="NCBI Taxonomy" id="2292766"/>
    <lineage>
        <taxon>Bacteria</taxon>
        <taxon>Deltaproteobacteria</taxon>
        <taxon>Bradymonadales</taxon>
        <taxon>Bradymonadaceae</taxon>
        <taxon>Persicimonas</taxon>
    </lineage>
</organism>
<evidence type="ECO:0008006" key="5">
    <source>
        <dbReference type="Google" id="ProtNLM"/>
    </source>
</evidence>
<feature type="region of interest" description="Disordered" evidence="1">
    <location>
        <begin position="25"/>
        <end position="63"/>
    </location>
</feature>
<evidence type="ECO:0000256" key="2">
    <source>
        <dbReference type="SAM" id="SignalP"/>
    </source>
</evidence>
<gene>
    <name evidence="3" type="ORF">FIV42_05715</name>
</gene>
<proteinExistence type="predicted"/>
<dbReference type="RefSeq" id="WP_141196740.1">
    <property type="nucleotide sequence ID" value="NZ_CP041186.1"/>
</dbReference>
<keyword evidence="2" id="KW-0732">Signal</keyword>
<name>A0A4Y6PPK7_PERCE</name>
<feature type="signal peptide" evidence="2">
    <location>
        <begin position="1"/>
        <end position="18"/>
    </location>
</feature>
<sequence length="243" mass="26701">MNRTSLCLILAATLLTTAACETPEEGLVGEPPAEEMQVANRPAGPRRIKLPNSDDKRQPDKKYPEPVFGAAVWPYIEEGTTFELTWGGPTATLAVHEGPNPNSAIVGEYKIQKGAKIPWRNSWVGVYKPALFVAKTKVEMSGTRYSPDNRDLHDAPVNATVHPGQTIAVYHYAGAATCFVGVGQSLMQAPCPSPTDFNGNFSGRTRGEQMHPEKRIWWVYIETQQASGWIPVDDRVLVDILKT</sequence>
<dbReference type="Proteomes" id="UP000315995">
    <property type="component" value="Chromosome"/>
</dbReference>
<dbReference type="EMBL" id="CP041186">
    <property type="protein sequence ID" value="QDG50244.1"/>
    <property type="molecule type" value="Genomic_DNA"/>
</dbReference>
<protein>
    <recommendedName>
        <fullName evidence="5">SH3 domain-containing protein</fullName>
    </recommendedName>
</protein>
<keyword evidence="4" id="KW-1185">Reference proteome</keyword>
<feature type="compositionally biased region" description="Basic and acidic residues" evidence="1">
    <location>
        <begin position="52"/>
        <end position="63"/>
    </location>
</feature>
<evidence type="ECO:0000313" key="4">
    <source>
        <dbReference type="Proteomes" id="UP000315995"/>
    </source>
</evidence>
<evidence type="ECO:0000256" key="1">
    <source>
        <dbReference type="SAM" id="MobiDB-lite"/>
    </source>
</evidence>
<accession>A0A4Y6PPK7</accession>
<reference evidence="3 4" key="1">
    <citation type="submission" date="2019-06" db="EMBL/GenBank/DDBJ databases">
        <title>Persicimonas caeni gen. nov., sp. nov., a predatory bacterium isolated from solar saltern.</title>
        <authorList>
            <person name="Wang S."/>
        </authorList>
    </citation>
    <scope>NUCLEOTIDE SEQUENCE [LARGE SCALE GENOMIC DNA]</scope>
    <source>
        <strain evidence="3 4">YN101</strain>
    </source>
</reference>
<accession>A0A5B8Y0L8</accession>
<dbReference type="PROSITE" id="PS51257">
    <property type="entry name" value="PROKAR_LIPOPROTEIN"/>
    <property type="match status" value="1"/>
</dbReference>
<dbReference type="AlphaFoldDB" id="A0A4Y6PPK7"/>
<evidence type="ECO:0000313" key="3">
    <source>
        <dbReference type="EMBL" id="QDG50244.1"/>
    </source>
</evidence>
<feature type="chain" id="PRO_5030106189" description="SH3 domain-containing protein" evidence="2">
    <location>
        <begin position="19"/>
        <end position="243"/>
    </location>
</feature>